<dbReference type="Gene3D" id="3.40.50.12500">
    <property type="match status" value="1"/>
</dbReference>
<keyword evidence="2" id="KW-1185">Reference proteome</keyword>
<reference evidence="1 2" key="1">
    <citation type="submission" date="2019-08" db="EMBL/GenBank/DDBJ databases">
        <authorList>
            <person name="Peeters C."/>
        </authorList>
    </citation>
    <scope>NUCLEOTIDE SEQUENCE [LARGE SCALE GENOMIC DNA]</scope>
    <source>
        <strain evidence="1 2">LMG 31118</strain>
    </source>
</reference>
<dbReference type="PANTHER" id="PTHR40267:SF1">
    <property type="entry name" value="BLR3294 PROTEIN"/>
    <property type="match status" value="1"/>
</dbReference>
<gene>
    <name evidence="1" type="ORF">PCA31118_03378</name>
</gene>
<dbReference type="RefSeq" id="WP_150626272.1">
    <property type="nucleotide sequence ID" value="NZ_CABPSQ010000006.1"/>
</dbReference>
<dbReference type="PIRSF" id="PIRSF015736">
    <property type="entry name" value="MI"/>
    <property type="match status" value="1"/>
</dbReference>
<dbReference type="Pfam" id="PF17645">
    <property type="entry name" value="Amdase"/>
    <property type="match status" value="1"/>
</dbReference>
<dbReference type="PANTHER" id="PTHR40267">
    <property type="entry name" value="BLR3294 PROTEIN"/>
    <property type="match status" value="1"/>
</dbReference>
<dbReference type="InterPro" id="IPR053714">
    <property type="entry name" value="Iso_Racemase_Enz_sf"/>
</dbReference>
<protein>
    <submittedName>
        <fullName evidence="1">Arylmalonate decarboxylase</fullName>
    </submittedName>
</protein>
<dbReference type="EMBL" id="CABPSQ010000006">
    <property type="protein sequence ID" value="VVE69975.1"/>
    <property type="molecule type" value="Genomic_DNA"/>
</dbReference>
<dbReference type="AlphaFoldDB" id="A0A5E5ABQ6"/>
<sequence length="243" mass="25824">MSLGFGHRARIGHLYPSGGLCDFEIQSMAPEGVQFVTTRLPFKRTGLEDDSALVADVETHAGLLADAAVDLIAMNCTAASMAVGAATINQRIEAVTGIAATTTTDAVLDALSHVGAKRIALMTPYPRAVVEMEMAFLGAQGIEVVAERAFACTTPVQQGEIAPEVWLERALQFDLQGADALLISCAGIHLSPVLGEIEARLDTPVIASNAALLWKCLRALRLAERPTRYGRLLAGEFDAPRAR</sequence>
<accession>A0A5E5ABQ6</accession>
<evidence type="ECO:0000313" key="1">
    <source>
        <dbReference type="EMBL" id="VVE69975.1"/>
    </source>
</evidence>
<proteinExistence type="predicted"/>
<dbReference type="Proteomes" id="UP000414136">
    <property type="component" value="Unassembled WGS sequence"/>
</dbReference>
<organism evidence="1 2">
    <name type="scientific">Pandoraea captiosa</name>
    <dbReference type="NCBI Taxonomy" id="2508302"/>
    <lineage>
        <taxon>Bacteria</taxon>
        <taxon>Pseudomonadati</taxon>
        <taxon>Pseudomonadota</taxon>
        <taxon>Betaproteobacteria</taxon>
        <taxon>Burkholderiales</taxon>
        <taxon>Burkholderiaceae</taxon>
        <taxon>Pandoraea</taxon>
    </lineage>
</organism>
<dbReference type="OrthoDB" id="483160at2"/>
<name>A0A5E5ABQ6_9BURK</name>
<dbReference type="InterPro" id="IPR026286">
    <property type="entry name" value="MaiA/AMDase"/>
</dbReference>
<evidence type="ECO:0000313" key="2">
    <source>
        <dbReference type="Proteomes" id="UP000414136"/>
    </source>
</evidence>